<evidence type="ECO:0000313" key="5">
    <source>
        <dbReference type="Proteomes" id="UP001610334"/>
    </source>
</evidence>
<feature type="transmembrane region" description="Helical" evidence="2">
    <location>
        <begin position="271"/>
        <end position="288"/>
    </location>
</feature>
<keyword evidence="2" id="KW-0812">Transmembrane</keyword>
<evidence type="ECO:0000256" key="2">
    <source>
        <dbReference type="SAM" id="Phobius"/>
    </source>
</evidence>
<dbReference type="EMBL" id="JBFXLT010000008">
    <property type="protein sequence ID" value="KAL2820069.1"/>
    <property type="molecule type" value="Genomic_DNA"/>
</dbReference>
<dbReference type="Proteomes" id="UP001610334">
    <property type="component" value="Unassembled WGS sequence"/>
</dbReference>
<comment type="caution">
    <text evidence="4">The sequence shown here is derived from an EMBL/GenBank/DDBJ whole genome shotgun (WGS) entry which is preliminary data.</text>
</comment>
<gene>
    <name evidence="4" type="ORF">BJX63DRAFT_337402</name>
</gene>
<feature type="domain" description="DUF6594" evidence="3">
    <location>
        <begin position="34"/>
        <end position="282"/>
    </location>
</feature>
<organism evidence="4 5">
    <name type="scientific">Aspergillus granulosus</name>
    <dbReference type="NCBI Taxonomy" id="176169"/>
    <lineage>
        <taxon>Eukaryota</taxon>
        <taxon>Fungi</taxon>
        <taxon>Dikarya</taxon>
        <taxon>Ascomycota</taxon>
        <taxon>Pezizomycotina</taxon>
        <taxon>Eurotiomycetes</taxon>
        <taxon>Eurotiomycetidae</taxon>
        <taxon>Eurotiales</taxon>
        <taxon>Aspergillaceae</taxon>
        <taxon>Aspergillus</taxon>
        <taxon>Aspergillus subgen. Nidulantes</taxon>
    </lineage>
</organism>
<dbReference type="PANTHER" id="PTHR34502:SF3">
    <property type="entry name" value="DUF6594 DOMAIN-CONTAINING PROTEIN"/>
    <property type="match status" value="1"/>
</dbReference>
<dbReference type="PANTHER" id="PTHR34502">
    <property type="entry name" value="DUF6594 DOMAIN-CONTAINING PROTEIN-RELATED"/>
    <property type="match status" value="1"/>
</dbReference>
<feature type="region of interest" description="Disordered" evidence="1">
    <location>
        <begin position="1"/>
        <end position="21"/>
    </location>
</feature>
<keyword evidence="2" id="KW-1133">Transmembrane helix</keyword>
<evidence type="ECO:0000259" key="3">
    <source>
        <dbReference type="Pfam" id="PF20237"/>
    </source>
</evidence>
<name>A0ABR4HX41_9EURO</name>
<protein>
    <recommendedName>
        <fullName evidence="3">DUF6594 domain-containing protein</fullName>
    </recommendedName>
</protein>
<feature type="transmembrane region" description="Helical" evidence="2">
    <location>
        <begin position="246"/>
        <end position="264"/>
    </location>
</feature>
<dbReference type="InterPro" id="IPR046529">
    <property type="entry name" value="DUF6594"/>
</dbReference>
<evidence type="ECO:0000256" key="1">
    <source>
        <dbReference type="SAM" id="MobiDB-lite"/>
    </source>
</evidence>
<sequence length="292" mass="32939">MTVPSPILPISAPPRATTEREGGLKKIEEYKAGYPRFTALLSSHTPFFVFRRFSYLRARLLLLQQDKLSILEQRLEQADDQEAAPLFLGNSRRDRNAARATILAEIKTQLADYDQLLERSNHMFALKAATSGDVRSLQNWLDGNGCLAREESAYLEHRRDLVTLASPGDDDATTRLETWVEDKLIRFYRGFRASPYHDISDDPNVYIYSGPWIRRIAKAILLSIIILFLLLPIVVCSMTQLIPVRLAIIAVLTIAYLVVIPLLTKSKTMELMLAGATYATVLTVFISGDRVL</sequence>
<proteinExistence type="predicted"/>
<reference evidence="4 5" key="1">
    <citation type="submission" date="2024-07" db="EMBL/GenBank/DDBJ databases">
        <title>Section-level genome sequencing and comparative genomics of Aspergillus sections Usti and Cavernicolus.</title>
        <authorList>
            <consortium name="Lawrence Berkeley National Laboratory"/>
            <person name="Nybo J.L."/>
            <person name="Vesth T.C."/>
            <person name="Theobald S."/>
            <person name="Frisvad J.C."/>
            <person name="Larsen T.O."/>
            <person name="Kjaerboelling I."/>
            <person name="Rothschild-Mancinelli K."/>
            <person name="Lyhne E.K."/>
            <person name="Kogle M.E."/>
            <person name="Barry K."/>
            <person name="Clum A."/>
            <person name="Na H."/>
            <person name="Ledsgaard L."/>
            <person name="Lin J."/>
            <person name="Lipzen A."/>
            <person name="Kuo A."/>
            <person name="Riley R."/>
            <person name="Mondo S."/>
            <person name="Labutti K."/>
            <person name="Haridas S."/>
            <person name="Pangalinan J."/>
            <person name="Salamov A.A."/>
            <person name="Simmons B.A."/>
            <person name="Magnuson J.K."/>
            <person name="Chen J."/>
            <person name="Drula E."/>
            <person name="Henrissat B."/>
            <person name="Wiebenga A."/>
            <person name="Lubbers R.J."/>
            <person name="Gomes A.C."/>
            <person name="Makela M.R."/>
            <person name="Stajich J."/>
            <person name="Grigoriev I.V."/>
            <person name="Mortensen U.H."/>
            <person name="De Vries R.P."/>
            <person name="Baker S.E."/>
            <person name="Andersen M.R."/>
        </authorList>
    </citation>
    <scope>NUCLEOTIDE SEQUENCE [LARGE SCALE GENOMIC DNA]</scope>
    <source>
        <strain evidence="4 5">CBS 588.65</strain>
    </source>
</reference>
<feature type="transmembrane region" description="Helical" evidence="2">
    <location>
        <begin position="219"/>
        <end position="240"/>
    </location>
</feature>
<evidence type="ECO:0000313" key="4">
    <source>
        <dbReference type="EMBL" id="KAL2820069.1"/>
    </source>
</evidence>
<keyword evidence="5" id="KW-1185">Reference proteome</keyword>
<dbReference type="Pfam" id="PF20237">
    <property type="entry name" value="DUF6594"/>
    <property type="match status" value="1"/>
</dbReference>
<accession>A0ABR4HX41</accession>
<keyword evidence="2" id="KW-0472">Membrane</keyword>